<dbReference type="Proteomes" id="UP000054893">
    <property type="component" value="Unassembled WGS sequence"/>
</dbReference>
<dbReference type="GO" id="GO:0043565">
    <property type="term" value="F:sequence-specific DNA binding"/>
    <property type="evidence" value="ECO:0007669"/>
    <property type="project" value="TreeGrafter"/>
</dbReference>
<evidence type="ECO:0000256" key="1">
    <source>
        <dbReference type="ARBA" id="ARBA00009437"/>
    </source>
</evidence>
<evidence type="ECO:0000256" key="2">
    <source>
        <dbReference type="ARBA" id="ARBA00023015"/>
    </source>
</evidence>
<dbReference type="Pfam" id="PF00126">
    <property type="entry name" value="HTH_1"/>
    <property type="match status" value="1"/>
</dbReference>
<comment type="similarity">
    <text evidence="1">Belongs to the LysR transcriptional regulatory family.</text>
</comment>
<dbReference type="Gene3D" id="3.40.190.10">
    <property type="entry name" value="Periplasmic binding protein-like II"/>
    <property type="match status" value="2"/>
</dbReference>
<dbReference type="PANTHER" id="PTHR30537">
    <property type="entry name" value="HTH-TYPE TRANSCRIPTIONAL REGULATOR"/>
    <property type="match status" value="1"/>
</dbReference>
<dbReference type="Gene3D" id="1.10.10.10">
    <property type="entry name" value="Winged helix-like DNA-binding domain superfamily/Winged helix DNA-binding domain"/>
    <property type="match status" value="1"/>
</dbReference>
<proteinExistence type="inferred from homology"/>
<reference evidence="6 7" key="1">
    <citation type="submission" date="2016-01" db="EMBL/GenBank/DDBJ databases">
        <authorList>
            <person name="Oliw E.H."/>
        </authorList>
    </citation>
    <scope>NUCLEOTIDE SEQUENCE [LARGE SCALE GENOMIC DNA]</scope>
    <source>
        <strain evidence="6">LMG 22029</strain>
    </source>
</reference>
<dbReference type="InterPro" id="IPR036388">
    <property type="entry name" value="WH-like_DNA-bd_sf"/>
</dbReference>
<dbReference type="RefSeq" id="WP_060858252.1">
    <property type="nucleotide sequence ID" value="NZ_FCOC02000023.1"/>
</dbReference>
<dbReference type="PANTHER" id="PTHR30537:SF26">
    <property type="entry name" value="GLYCINE CLEAVAGE SYSTEM TRANSCRIPTIONAL ACTIVATOR"/>
    <property type="match status" value="1"/>
</dbReference>
<evidence type="ECO:0000256" key="3">
    <source>
        <dbReference type="ARBA" id="ARBA00023125"/>
    </source>
</evidence>
<dbReference type="SUPFAM" id="SSF53850">
    <property type="entry name" value="Periplasmic binding protein-like II"/>
    <property type="match status" value="1"/>
</dbReference>
<dbReference type="NCBIfam" id="NF008352">
    <property type="entry name" value="PRK11139.1"/>
    <property type="match status" value="1"/>
</dbReference>
<evidence type="ECO:0000256" key="4">
    <source>
        <dbReference type="ARBA" id="ARBA00023163"/>
    </source>
</evidence>
<gene>
    <name evidence="6" type="ORF">AWB64_05243</name>
</gene>
<protein>
    <submittedName>
        <fullName evidence="6">Transcriptional regulator</fullName>
    </submittedName>
</protein>
<dbReference type="GO" id="GO:0003700">
    <property type="term" value="F:DNA-binding transcription factor activity"/>
    <property type="evidence" value="ECO:0007669"/>
    <property type="project" value="InterPro"/>
</dbReference>
<feature type="domain" description="HTH lysR-type" evidence="5">
    <location>
        <begin position="6"/>
        <end position="63"/>
    </location>
</feature>
<dbReference type="InterPro" id="IPR000847">
    <property type="entry name" value="LysR_HTH_N"/>
</dbReference>
<organism evidence="6 7">
    <name type="scientific">Caballeronia sordidicola</name>
    <name type="common">Burkholderia sordidicola</name>
    <dbReference type="NCBI Taxonomy" id="196367"/>
    <lineage>
        <taxon>Bacteria</taxon>
        <taxon>Pseudomonadati</taxon>
        <taxon>Pseudomonadota</taxon>
        <taxon>Betaproteobacteria</taxon>
        <taxon>Burkholderiales</taxon>
        <taxon>Burkholderiaceae</taxon>
        <taxon>Caballeronia</taxon>
    </lineage>
</organism>
<sequence>MRRRLPPLNSLRAFEALGRHGKLADAADELCVTVGAVSRHIGILEEFVGFKLFLRHARGLTLTDDGAVYLRSVGHCFDQLDCATNRLLGMPKRDKLSVRVFTTFASEWLVPRLPEFLTKHPEIDFRLSSSLSPSDIDRDDVDIAIRRGPIGPDMDAIPLYHAEYYPVCSPTLIRGGTLLRAPEDIRLYPLLNTVQQQGNWRTWLDSNGVGNIDSEKHVWFDNASLAFQAAREGAGIALGQRHYLVDDFLEGRLLAPFHQGIRSRLPFYLVYAKRDATNPHITSFKDWLLVKISETEKRSMLIQDLPTRYFEVH</sequence>
<evidence type="ECO:0000313" key="6">
    <source>
        <dbReference type="EMBL" id="SAL49865.1"/>
    </source>
</evidence>
<dbReference type="GO" id="GO:0006351">
    <property type="term" value="P:DNA-templated transcription"/>
    <property type="evidence" value="ECO:0007669"/>
    <property type="project" value="TreeGrafter"/>
</dbReference>
<keyword evidence="3" id="KW-0238">DNA-binding</keyword>
<dbReference type="Pfam" id="PF03466">
    <property type="entry name" value="LysR_substrate"/>
    <property type="match status" value="1"/>
</dbReference>
<dbReference type="SUPFAM" id="SSF46785">
    <property type="entry name" value="Winged helix' DNA-binding domain"/>
    <property type="match status" value="1"/>
</dbReference>
<dbReference type="InterPro" id="IPR058163">
    <property type="entry name" value="LysR-type_TF_proteobact-type"/>
</dbReference>
<accession>A0A158HZR3</accession>
<dbReference type="EMBL" id="FCOC02000023">
    <property type="protein sequence ID" value="SAL49865.1"/>
    <property type="molecule type" value="Genomic_DNA"/>
</dbReference>
<dbReference type="InterPro" id="IPR005119">
    <property type="entry name" value="LysR_subst-bd"/>
</dbReference>
<dbReference type="InterPro" id="IPR036390">
    <property type="entry name" value="WH_DNA-bd_sf"/>
</dbReference>
<keyword evidence="2" id="KW-0805">Transcription regulation</keyword>
<dbReference type="PROSITE" id="PS50931">
    <property type="entry name" value="HTH_LYSR"/>
    <property type="match status" value="1"/>
</dbReference>
<evidence type="ECO:0000313" key="7">
    <source>
        <dbReference type="Proteomes" id="UP000054893"/>
    </source>
</evidence>
<dbReference type="AlphaFoldDB" id="A0A158HZR3"/>
<name>A0A158HZR3_CABSO</name>
<evidence type="ECO:0000259" key="5">
    <source>
        <dbReference type="PROSITE" id="PS50931"/>
    </source>
</evidence>
<dbReference type="CDD" id="cd08432">
    <property type="entry name" value="PBP2_GcdR_TrpI_HvrB_AmpR_like"/>
    <property type="match status" value="1"/>
</dbReference>
<keyword evidence="4" id="KW-0804">Transcription</keyword>